<dbReference type="Gene3D" id="1.10.357.10">
    <property type="entry name" value="Tetracycline Repressor, domain 2"/>
    <property type="match status" value="1"/>
</dbReference>
<dbReference type="InterPro" id="IPR009057">
    <property type="entry name" value="Homeodomain-like_sf"/>
</dbReference>
<feature type="compositionally biased region" description="Basic and acidic residues" evidence="5">
    <location>
        <begin position="8"/>
        <end position="28"/>
    </location>
</feature>
<organism evidence="7 8">
    <name type="scientific">Rhodococcus oxybenzonivorans</name>
    <dbReference type="NCBI Taxonomy" id="1990687"/>
    <lineage>
        <taxon>Bacteria</taxon>
        <taxon>Bacillati</taxon>
        <taxon>Actinomycetota</taxon>
        <taxon>Actinomycetes</taxon>
        <taxon>Mycobacteriales</taxon>
        <taxon>Nocardiaceae</taxon>
        <taxon>Rhodococcus</taxon>
    </lineage>
</organism>
<comment type="caution">
    <text evidence="7">The sequence shown here is derived from an EMBL/GenBank/DDBJ whole genome shotgun (WGS) entry which is preliminary data.</text>
</comment>
<dbReference type="PANTHER" id="PTHR30055">
    <property type="entry name" value="HTH-TYPE TRANSCRIPTIONAL REGULATOR RUTR"/>
    <property type="match status" value="1"/>
</dbReference>
<evidence type="ECO:0000259" key="6">
    <source>
        <dbReference type="PROSITE" id="PS50977"/>
    </source>
</evidence>
<evidence type="ECO:0000256" key="4">
    <source>
        <dbReference type="PROSITE-ProRule" id="PRU00335"/>
    </source>
</evidence>
<feature type="domain" description="HTH tetR-type" evidence="6">
    <location>
        <begin position="26"/>
        <end position="86"/>
    </location>
</feature>
<evidence type="ECO:0000313" key="8">
    <source>
        <dbReference type="Proteomes" id="UP001185863"/>
    </source>
</evidence>
<dbReference type="Proteomes" id="UP001185863">
    <property type="component" value="Unassembled WGS sequence"/>
</dbReference>
<dbReference type="InterPro" id="IPR036271">
    <property type="entry name" value="Tet_transcr_reg_TetR-rel_C_sf"/>
</dbReference>
<name>A0AAE5A8M9_9NOCA</name>
<keyword evidence="2 4" id="KW-0238">DNA-binding</keyword>
<dbReference type="PANTHER" id="PTHR30055:SF234">
    <property type="entry name" value="HTH-TYPE TRANSCRIPTIONAL REGULATOR BETI"/>
    <property type="match status" value="1"/>
</dbReference>
<dbReference type="InterPro" id="IPR039536">
    <property type="entry name" value="TetR_C_Proteobacteria"/>
</dbReference>
<dbReference type="RefSeq" id="WP_317743722.1">
    <property type="nucleotide sequence ID" value="NZ_JAWLUP010000064.1"/>
</dbReference>
<sequence>MTSPKSRSRTDPTPHRGGRPTREQATRIDRSVRERALELFLQYGYEGTSMNAIAEAAGTTKPSLYARFPTKEAVFRSVLEWAIQRTDWPVPEPPAPSLDDLEEALTAIASAALSRALEPSMIRLEQIAIAHASHYPELARRTFGTGFWPRKQLVVDLLNRHAADGSIVAEDPDLLAEHFLGMASVAPARLASFGIVHDPEDRARHTRSAVQLFLRSLRPVDDERT</sequence>
<dbReference type="Gene3D" id="1.10.10.60">
    <property type="entry name" value="Homeodomain-like"/>
    <property type="match status" value="1"/>
</dbReference>
<dbReference type="PRINTS" id="PR00455">
    <property type="entry name" value="HTHTETR"/>
</dbReference>
<proteinExistence type="predicted"/>
<evidence type="ECO:0000313" key="7">
    <source>
        <dbReference type="EMBL" id="MDV7266934.1"/>
    </source>
</evidence>
<evidence type="ECO:0000256" key="1">
    <source>
        <dbReference type="ARBA" id="ARBA00023015"/>
    </source>
</evidence>
<gene>
    <name evidence="7" type="ORF">R4315_20615</name>
</gene>
<feature type="region of interest" description="Disordered" evidence="5">
    <location>
        <begin position="1"/>
        <end position="28"/>
    </location>
</feature>
<dbReference type="AlphaFoldDB" id="A0AAE5A8M9"/>
<dbReference type="EMBL" id="JAWLUP010000064">
    <property type="protein sequence ID" value="MDV7266934.1"/>
    <property type="molecule type" value="Genomic_DNA"/>
</dbReference>
<evidence type="ECO:0000256" key="2">
    <source>
        <dbReference type="ARBA" id="ARBA00023125"/>
    </source>
</evidence>
<dbReference type="GO" id="GO:0000976">
    <property type="term" value="F:transcription cis-regulatory region binding"/>
    <property type="evidence" value="ECO:0007669"/>
    <property type="project" value="TreeGrafter"/>
</dbReference>
<keyword evidence="3" id="KW-0804">Transcription</keyword>
<evidence type="ECO:0000256" key="3">
    <source>
        <dbReference type="ARBA" id="ARBA00023163"/>
    </source>
</evidence>
<dbReference type="Pfam" id="PF14246">
    <property type="entry name" value="TetR_C_7"/>
    <property type="match status" value="1"/>
</dbReference>
<evidence type="ECO:0000256" key="5">
    <source>
        <dbReference type="SAM" id="MobiDB-lite"/>
    </source>
</evidence>
<accession>A0AAE5A8M9</accession>
<feature type="DNA-binding region" description="H-T-H motif" evidence="4">
    <location>
        <begin position="49"/>
        <end position="68"/>
    </location>
</feature>
<keyword evidence="1" id="KW-0805">Transcription regulation</keyword>
<dbReference type="SUPFAM" id="SSF46689">
    <property type="entry name" value="Homeodomain-like"/>
    <property type="match status" value="1"/>
</dbReference>
<dbReference type="GO" id="GO:0003700">
    <property type="term" value="F:DNA-binding transcription factor activity"/>
    <property type="evidence" value="ECO:0007669"/>
    <property type="project" value="TreeGrafter"/>
</dbReference>
<dbReference type="SUPFAM" id="SSF48498">
    <property type="entry name" value="Tetracyclin repressor-like, C-terminal domain"/>
    <property type="match status" value="1"/>
</dbReference>
<dbReference type="PROSITE" id="PS50977">
    <property type="entry name" value="HTH_TETR_2"/>
    <property type="match status" value="1"/>
</dbReference>
<dbReference type="InterPro" id="IPR001647">
    <property type="entry name" value="HTH_TetR"/>
</dbReference>
<dbReference type="Pfam" id="PF00440">
    <property type="entry name" value="TetR_N"/>
    <property type="match status" value="1"/>
</dbReference>
<protein>
    <submittedName>
        <fullName evidence="7">TetR/AcrR family transcriptional regulator</fullName>
    </submittedName>
</protein>
<reference evidence="7" key="1">
    <citation type="submission" date="2023-10" db="EMBL/GenBank/DDBJ databases">
        <title>Development of a sustainable strategy for remediation of hydrocarbon-contaminated territories based on the waste exchange concept.</title>
        <authorList>
            <person name="Krivoruchko A."/>
        </authorList>
    </citation>
    <scope>NUCLEOTIDE SEQUENCE</scope>
    <source>
        <strain evidence="7">IEGM 68</strain>
    </source>
</reference>
<dbReference type="InterPro" id="IPR050109">
    <property type="entry name" value="HTH-type_TetR-like_transc_reg"/>
</dbReference>